<evidence type="ECO:0000256" key="2">
    <source>
        <dbReference type="ARBA" id="ARBA00023242"/>
    </source>
</evidence>
<comment type="caution">
    <text evidence="4">The sequence shown here is derived from an EMBL/GenBank/DDBJ whole genome shotgun (WGS) entry which is preliminary data.</text>
</comment>
<protein>
    <recommendedName>
        <fullName evidence="3">Zn(2)-C6 fungal-type domain-containing protein</fullName>
    </recommendedName>
</protein>
<dbReference type="PROSITE" id="PS50048">
    <property type="entry name" value="ZN2_CY6_FUNGAL_2"/>
    <property type="match status" value="1"/>
</dbReference>
<dbReference type="GO" id="GO:0005634">
    <property type="term" value="C:nucleus"/>
    <property type="evidence" value="ECO:0007669"/>
    <property type="project" value="UniProtKB-SubCell"/>
</dbReference>
<gene>
    <name evidence="4" type="ORF">BKA55DRAFT_579749</name>
</gene>
<dbReference type="SUPFAM" id="SSF57701">
    <property type="entry name" value="Zn2/Cys6 DNA-binding domain"/>
    <property type="match status" value="1"/>
</dbReference>
<dbReference type="SMART" id="SM00066">
    <property type="entry name" value="GAL4"/>
    <property type="match status" value="1"/>
</dbReference>
<dbReference type="Pfam" id="PF00172">
    <property type="entry name" value="Zn_clus"/>
    <property type="match status" value="1"/>
</dbReference>
<dbReference type="InterPro" id="IPR050613">
    <property type="entry name" value="Sec_Metabolite_Reg"/>
</dbReference>
<organism evidence="4 5">
    <name type="scientific">Fusarium redolens</name>
    <dbReference type="NCBI Taxonomy" id="48865"/>
    <lineage>
        <taxon>Eukaryota</taxon>
        <taxon>Fungi</taxon>
        <taxon>Dikarya</taxon>
        <taxon>Ascomycota</taxon>
        <taxon>Pezizomycotina</taxon>
        <taxon>Sordariomycetes</taxon>
        <taxon>Hypocreomycetidae</taxon>
        <taxon>Hypocreales</taxon>
        <taxon>Nectriaceae</taxon>
        <taxon>Fusarium</taxon>
        <taxon>Fusarium redolens species complex</taxon>
    </lineage>
</organism>
<keyword evidence="5" id="KW-1185">Reference proteome</keyword>
<evidence type="ECO:0000259" key="3">
    <source>
        <dbReference type="PROSITE" id="PS50048"/>
    </source>
</evidence>
<feature type="domain" description="Zn(2)-C6 fungal-type" evidence="3">
    <location>
        <begin position="22"/>
        <end position="51"/>
    </location>
</feature>
<accession>A0A9P9GA41</accession>
<dbReference type="InterPro" id="IPR036864">
    <property type="entry name" value="Zn2-C6_fun-type_DNA-bd_sf"/>
</dbReference>
<evidence type="ECO:0000256" key="1">
    <source>
        <dbReference type="ARBA" id="ARBA00004123"/>
    </source>
</evidence>
<dbReference type="InterPro" id="IPR001138">
    <property type="entry name" value="Zn2Cys6_DnaBD"/>
</dbReference>
<dbReference type="Gene3D" id="4.10.240.10">
    <property type="entry name" value="Zn(2)-C6 fungal-type DNA-binding domain"/>
    <property type="match status" value="1"/>
</dbReference>
<dbReference type="AlphaFoldDB" id="A0A9P9GA41"/>
<proteinExistence type="predicted"/>
<dbReference type="Proteomes" id="UP000720189">
    <property type="component" value="Unassembled WGS sequence"/>
</dbReference>
<dbReference type="GO" id="GO:0000981">
    <property type="term" value="F:DNA-binding transcription factor activity, RNA polymerase II-specific"/>
    <property type="evidence" value="ECO:0007669"/>
    <property type="project" value="InterPro"/>
</dbReference>
<evidence type="ECO:0000313" key="4">
    <source>
        <dbReference type="EMBL" id="KAH7234983.1"/>
    </source>
</evidence>
<keyword evidence="2" id="KW-0539">Nucleus</keyword>
<dbReference type="GO" id="GO:0008270">
    <property type="term" value="F:zinc ion binding"/>
    <property type="evidence" value="ECO:0007669"/>
    <property type="project" value="InterPro"/>
</dbReference>
<comment type="subcellular location">
    <subcellularLocation>
        <location evidence="1">Nucleus</location>
    </subcellularLocation>
</comment>
<dbReference type="CDD" id="cd00067">
    <property type="entry name" value="GAL4"/>
    <property type="match status" value="1"/>
</dbReference>
<dbReference type="RefSeq" id="XP_046044748.1">
    <property type="nucleotide sequence ID" value="XM_046193903.1"/>
</dbReference>
<dbReference type="PANTHER" id="PTHR31001:SF90">
    <property type="entry name" value="CENTROMERE DNA-BINDING PROTEIN COMPLEX CBF3 SUBUNIT B"/>
    <property type="match status" value="1"/>
</dbReference>
<sequence>MKRNYSGAPIMSAYRASRLPVSCRPCREKKRRCDRNQPCSNCTQRCLTCVYENGSRATNSLESDTVPNRNLGEASVDLNESTMAFSPLRQLDLSANLFPMYTNQLC</sequence>
<evidence type="ECO:0000313" key="5">
    <source>
        <dbReference type="Proteomes" id="UP000720189"/>
    </source>
</evidence>
<name>A0A9P9GA41_FUSRE</name>
<dbReference type="GeneID" id="70223857"/>
<dbReference type="EMBL" id="JAGMUX010000017">
    <property type="protein sequence ID" value="KAH7234983.1"/>
    <property type="molecule type" value="Genomic_DNA"/>
</dbReference>
<reference evidence="4" key="1">
    <citation type="journal article" date="2021" name="Nat. Commun.">
        <title>Genetic determinants of endophytism in the Arabidopsis root mycobiome.</title>
        <authorList>
            <person name="Mesny F."/>
            <person name="Miyauchi S."/>
            <person name="Thiergart T."/>
            <person name="Pickel B."/>
            <person name="Atanasova L."/>
            <person name="Karlsson M."/>
            <person name="Huettel B."/>
            <person name="Barry K.W."/>
            <person name="Haridas S."/>
            <person name="Chen C."/>
            <person name="Bauer D."/>
            <person name="Andreopoulos W."/>
            <person name="Pangilinan J."/>
            <person name="LaButti K."/>
            <person name="Riley R."/>
            <person name="Lipzen A."/>
            <person name="Clum A."/>
            <person name="Drula E."/>
            <person name="Henrissat B."/>
            <person name="Kohler A."/>
            <person name="Grigoriev I.V."/>
            <person name="Martin F.M."/>
            <person name="Hacquard S."/>
        </authorList>
    </citation>
    <scope>NUCLEOTIDE SEQUENCE</scope>
    <source>
        <strain evidence="4">MPI-CAGE-AT-0023</strain>
    </source>
</reference>
<dbReference type="PROSITE" id="PS00463">
    <property type="entry name" value="ZN2_CY6_FUNGAL_1"/>
    <property type="match status" value="1"/>
</dbReference>
<dbReference type="OrthoDB" id="9996127at2759"/>
<dbReference type="PANTHER" id="PTHR31001">
    <property type="entry name" value="UNCHARACTERIZED TRANSCRIPTIONAL REGULATORY PROTEIN"/>
    <property type="match status" value="1"/>
</dbReference>